<dbReference type="Proteomes" id="UP000320314">
    <property type="component" value="Unassembled WGS sequence"/>
</dbReference>
<evidence type="ECO:0000313" key="1">
    <source>
        <dbReference type="EMBL" id="TPW26369.1"/>
    </source>
</evidence>
<evidence type="ECO:0000313" key="2">
    <source>
        <dbReference type="Proteomes" id="UP000320314"/>
    </source>
</evidence>
<keyword evidence="2" id="KW-1185">Reference proteome</keyword>
<sequence>MERKIISRFDAGNLTRALSASKAAASHWRAAHPCKHDEVKLPLRGRAICSKNMLAEVEMDS</sequence>
<organism evidence="1 2">
    <name type="scientific">Pararhizobium mangrovi</name>
    <dbReference type="NCBI Taxonomy" id="2590452"/>
    <lineage>
        <taxon>Bacteria</taxon>
        <taxon>Pseudomonadati</taxon>
        <taxon>Pseudomonadota</taxon>
        <taxon>Alphaproteobacteria</taxon>
        <taxon>Hyphomicrobiales</taxon>
        <taxon>Rhizobiaceae</taxon>
        <taxon>Rhizobium/Agrobacterium group</taxon>
        <taxon>Pararhizobium</taxon>
    </lineage>
</organism>
<dbReference type="AlphaFoldDB" id="A0A506U180"/>
<name>A0A506U180_9HYPH</name>
<reference evidence="1 2" key="1">
    <citation type="submission" date="2019-06" db="EMBL/GenBank/DDBJ databases">
        <authorList>
            <person name="Li M."/>
        </authorList>
    </citation>
    <scope>NUCLEOTIDE SEQUENCE [LARGE SCALE GENOMIC DNA]</scope>
    <source>
        <strain evidence="1 2">BGMRC6574</strain>
    </source>
</reference>
<proteinExistence type="predicted"/>
<dbReference type="EMBL" id="VHLH01000031">
    <property type="protein sequence ID" value="TPW26369.1"/>
    <property type="molecule type" value="Genomic_DNA"/>
</dbReference>
<accession>A0A506U180</accession>
<protein>
    <submittedName>
        <fullName evidence="1">Uncharacterized protein</fullName>
    </submittedName>
</protein>
<gene>
    <name evidence="1" type="ORF">FJU11_14940</name>
</gene>
<comment type="caution">
    <text evidence="1">The sequence shown here is derived from an EMBL/GenBank/DDBJ whole genome shotgun (WGS) entry which is preliminary data.</text>
</comment>